<evidence type="ECO:0000256" key="1">
    <source>
        <dbReference type="SAM" id="MobiDB-lite"/>
    </source>
</evidence>
<proteinExistence type="predicted"/>
<evidence type="ECO:0000313" key="3">
    <source>
        <dbReference type="Proteomes" id="UP000274922"/>
    </source>
</evidence>
<feature type="region of interest" description="Disordered" evidence="1">
    <location>
        <begin position="286"/>
        <end position="312"/>
    </location>
</feature>
<name>A0A4P9XEI0_9FUNG</name>
<gene>
    <name evidence="2" type="ORF">CXG81DRAFT_23368</name>
</gene>
<dbReference type="STRING" id="1555241.A0A4P9XEI0"/>
<feature type="region of interest" description="Disordered" evidence="1">
    <location>
        <begin position="1"/>
        <end position="33"/>
    </location>
</feature>
<dbReference type="EMBL" id="ML014115">
    <property type="protein sequence ID" value="RKP03955.1"/>
    <property type="molecule type" value="Genomic_DNA"/>
</dbReference>
<sequence>MMLQQPHWPQSHSATSSPPLGGGLGLGLGSDAGRRGIAEQDRQTTASTFEQDLDDLDEAGREDLLQRRYAVRIIWRTWTAYTDRQTYLRLRNLLKHTERTLAQSLLRRIAPREAQFFRSEGAAGQHVSRIRLRLGLDETDLLGQSKRYRPRSSDVAASTAPPYAAPFPPIVLFKVFLKEARVQYLSGARMLPGTSPGARDACRIMGPQRYAQVALLEGEYAPDVAKPDDVVNGVDLQRYRAQMDDGRPERGGRANPWRPVPLEFFIRALPRPPGMLADPLPPCRPRGGGRLKPSADPMAREGAGRGGLEGVARGAPGGRTARWAMPADDAEADPAEAGLNGPLIDPELDPDLLVENLYAWTDGLSYDGLEDDYHY</sequence>
<dbReference type="OrthoDB" id="10006090at2759"/>
<dbReference type="PANTHER" id="PTHR33504:SF1">
    <property type="entry name" value="FAMILY WITH SEQUENCE SIMILARITY 90, MEMBER A1B"/>
    <property type="match status" value="1"/>
</dbReference>
<dbReference type="PANTHER" id="PTHR33504">
    <property type="entry name" value="NADH DEHYDROGENASE (UBIQUINONE) 1 BETA SUBCOMPLEX, 4"/>
    <property type="match status" value="1"/>
</dbReference>
<keyword evidence="3" id="KW-1185">Reference proteome</keyword>
<protein>
    <submittedName>
        <fullName evidence="2">Uncharacterized protein</fullName>
    </submittedName>
</protein>
<organism evidence="2 3">
    <name type="scientific">Caulochytrium protostelioides</name>
    <dbReference type="NCBI Taxonomy" id="1555241"/>
    <lineage>
        <taxon>Eukaryota</taxon>
        <taxon>Fungi</taxon>
        <taxon>Fungi incertae sedis</taxon>
        <taxon>Chytridiomycota</taxon>
        <taxon>Chytridiomycota incertae sedis</taxon>
        <taxon>Chytridiomycetes</taxon>
        <taxon>Caulochytriales</taxon>
        <taxon>Caulochytriaceae</taxon>
        <taxon>Caulochytrium</taxon>
    </lineage>
</organism>
<dbReference type="AlphaFoldDB" id="A0A4P9XEI0"/>
<dbReference type="Proteomes" id="UP000274922">
    <property type="component" value="Unassembled WGS sequence"/>
</dbReference>
<feature type="compositionally biased region" description="Polar residues" evidence="1">
    <location>
        <begin position="7"/>
        <end position="18"/>
    </location>
</feature>
<evidence type="ECO:0000313" key="2">
    <source>
        <dbReference type="EMBL" id="RKP03955.1"/>
    </source>
</evidence>
<accession>A0A4P9XEI0</accession>
<reference evidence="3" key="1">
    <citation type="journal article" date="2018" name="Nat. Microbiol.">
        <title>Leveraging single-cell genomics to expand the fungal tree of life.</title>
        <authorList>
            <person name="Ahrendt S.R."/>
            <person name="Quandt C.A."/>
            <person name="Ciobanu D."/>
            <person name="Clum A."/>
            <person name="Salamov A."/>
            <person name="Andreopoulos B."/>
            <person name="Cheng J.F."/>
            <person name="Woyke T."/>
            <person name="Pelin A."/>
            <person name="Henrissat B."/>
            <person name="Reynolds N.K."/>
            <person name="Benny G.L."/>
            <person name="Smith M.E."/>
            <person name="James T.Y."/>
            <person name="Grigoriev I.V."/>
        </authorList>
    </citation>
    <scope>NUCLEOTIDE SEQUENCE [LARGE SCALE GENOMIC DNA]</scope>
    <source>
        <strain evidence="3">ATCC 52028</strain>
    </source>
</reference>
<feature type="compositionally biased region" description="Gly residues" evidence="1">
    <location>
        <begin position="20"/>
        <end position="30"/>
    </location>
</feature>